<feature type="non-terminal residue" evidence="1">
    <location>
        <position position="32"/>
    </location>
</feature>
<evidence type="ECO:0000313" key="1">
    <source>
        <dbReference type="EMBL" id="MCI85507.1"/>
    </source>
</evidence>
<protein>
    <recommendedName>
        <fullName evidence="3">Chromo domain-containing protein</fullName>
    </recommendedName>
</protein>
<dbReference type="SUPFAM" id="SSF54160">
    <property type="entry name" value="Chromo domain-like"/>
    <property type="match status" value="1"/>
</dbReference>
<dbReference type="InterPro" id="IPR016197">
    <property type="entry name" value="Chromo-like_dom_sf"/>
</dbReference>
<proteinExistence type="predicted"/>
<comment type="caution">
    <text evidence="1">The sequence shown here is derived from an EMBL/GenBank/DDBJ whole genome shotgun (WGS) entry which is preliminary data.</text>
</comment>
<accession>A0A392VBI4</accession>
<dbReference type="EMBL" id="LXQA011117094">
    <property type="protein sequence ID" value="MCI85507.1"/>
    <property type="molecule type" value="Genomic_DNA"/>
</dbReference>
<keyword evidence="2" id="KW-1185">Reference proteome</keyword>
<reference evidence="1 2" key="1">
    <citation type="journal article" date="2018" name="Front. Plant Sci.">
        <title>Red Clover (Trifolium pratense) and Zigzag Clover (T. medium) - A Picture of Genomic Similarities and Differences.</title>
        <authorList>
            <person name="Dluhosova J."/>
            <person name="Istvanek J."/>
            <person name="Nedelnik J."/>
            <person name="Repkova J."/>
        </authorList>
    </citation>
    <scope>NUCLEOTIDE SEQUENCE [LARGE SCALE GENOMIC DNA]</scope>
    <source>
        <strain evidence="2">cv. 10/8</strain>
        <tissue evidence="1">Leaf</tissue>
    </source>
</reference>
<name>A0A392VBI4_9FABA</name>
<organism evidence="1 2">
    <name type="scientific">Trifolium medium</name>
    <dbReference type="NCBI Taxonomy" id="97028"/>
    <lineage>
        <taxon>Eukaryota</taxon>
        <taxon>Viridiplantae</taxon>
        <taxon>Streptophyta</taxon>
        <taxon>Embryophyta</taxon>
        <taxon>Tracheophyta</taxon>
        <taxon>Spermatophyta</taxon>
        <taxon>Magnoliopsida</taxon>
        <taxon>eudicotyledons</taxon>
        <taxon>Gunneridae</taxon>
        <taxon>Pentapetalae</taxon>
        <taxon>rosids</taxon>
        <taxon>fabids</taxon>
        <taxon>Fabales</taxon>
        <taxon>Fabaceae</taxon>
        <taxon>Papilionoideae</taxon>
        <taxon>50 kb inversion clade</taxon>
        <taxon>NPAAA clade</taxon>
        <taxon>Hologalegina</taxon>
        <taxon>IRL clade</taxon>
        <taxon>Trifolieae</taxon>
        <taxon>Trifolium</taxon>
    </lineage>
</organism>
<sequence length="32" mass="3809">MEVLVQWCGLPADDTSWEDWNALKDTYHLEDK</sequence>
<dbReference type="Proteomes" id="UP000265520">
    <property type="component" value="Unassembled WGS sequence"/>
</dbReference>
<evidence type="ECO:0000313" key="2">
    <source>
        <dbReference type="Proteomes" id="UP000265520"/>
    </source>
</evidence>
<evidence type="ECO:0008006" key="3">
    <source>
        <dbReference type="Google" id="ProtNLM"/>
    </source>
</evidence>
<dbReference type="AlphaFoldDB" id="A0A392VBI4"/>